<keyword evidence="4 10" id="KW-0812">Transmembrane</keyword>
<comment type="subcellular location">
    <subcellularLocation>
        <location evidence="1">Membrane</location>
        <topology evidence="1">Multi-pass membrane protein</topology>
    </subcellularLocation>
</comment>
<keyword evidence="12" id="KW-1185">Reference proteome</keyword>
<feature type="transmembrane region" description="Helical" evidence="10">
    <location>
        <begin position="12"/>
        <end position="31"/>
    </location>
</feature>
<feature type="transmembrane region" description="Helical" evidence="10">
    <location>
        <begin position="210"/>
        <end position="236"/>
    </location>
</feature>
<dbReference type="PRINTS" id="PR00899">
    <property type="entry name" value="GPCRSTE3"/>
</dbReference>
<evidence type="ECO:0008006" key="13">
    <source>
        <dbReference type="Google" id="ProtNLM"/>
    </source>
</evidence>
<feature type="transmembrane region" description="Helical" evidence="10">
    <location>
        <begin position="38"/>
        <end position="60"/>
    </location>
</feature>
<keyword evidence="7 10" id="KW-0472">Membrane</keyword>
<dbReference type="GO" id="GO:0000750">
    <property type="term" value="P:pheromone-dependent signal transduction involved in conjugation with cellular fusion"/>
    <property type="evidence" value="ECO:0007669"/>
    <property type="project" value="TreeGrafter"/>
</dbReference>
<dbReference type="InterPro" id="IPR001499">
    <property type="entry name" value="GPCR_STE3"/>
</dbReference>
<reference evidence="12" key="1">
    <citation type="journal article" date="2011" name="Science">
        <title>The plant cell wall-decomposing machinery underlies the functional diversity of forest fungi.</title>
        <authorList>
            <person name="Eastwood D.C."/>
            <person name="Floudas D."/>
            <person name="Binder M."/>
            <person name="Majcherczyk A."/>
            <person name="Schneider P."/>
            <person name="Aerts A."/>
            <person name="Asiegbu F.O."/>
            <person name="Baker S.E."/>
            <person name="Barry K."/>
            <person name="Bendiksby M."/>
            <person name="Blumentritt M."/>
            <person name="Coutinho P.M."/>
            <person name="Cullen D."/>
            <person name="de Vries R.P."/>
            <person name="Gathman A."/>
            <person name="Goodell B."/>
            <person name="Henrissat B."/>
            <person name="Ihrmark K."/>
            <person name="Kauserud H."/>
            <person name="Kohler A."/>
            <person name="LaButti K."/>
            <person name="Lapidus A."/>
            <person name="Lavin J.L."/>
            <person name="Lee Y.-H."/>
            <person name="Lindquist E."/>
            <person name="Lilly W."/>
            <person name="Lucas S."/>
            <person name="Morin E."/>
            <person name="Murat C."/>
            <person name="Oguiza J.A."/>
            <person name="Park J."/>
            <person name="Pisabarro A.G."/>
            <person name="Riley R."/>
            <person name="Rosling A."/>
            <person name="Salamov A."/>
            <person name="Schmidt O."/>
            <person name="Schmutz J."/>
            <person name="Skrede I."/>
            <person name="Stenlid J."/>
            <person name="Wiebenga A."/>
            <person name="Xie X."/>
            <person name="Kuees U."/>
            <person name="Hibbett D.S."/>
            <person name="Hoffmeister D."/>
            <person name="Hoegberg N."/>
            <person name="Martin F."/>
            <person name="Grigoriev I.V."/>
            <person name="Watkinson S.C."/>
        </authorList>
    </citation>
    <scope>NUCLEOTIDE SEQUENCE [LARGE SCALE GENOMIC DNA]</scope>
    <source>
        <strain evidence="12">strain S7.3</strain>
    </source>
</reference>
<keyword evidence="9" id="KW-0807">Transducer</keyword>
<comment type="similarity">
    <text evidence="2">Belongs to the G-protein coupled receptor 4 family.</text>
</comment>
<name>F8QIF6_SERL3</name>
<sequence length="326" mass="37159">MKLQALTTNHVYPVFGFLGFFSTVILMPMHFRAKDLNVGVLLFVVWTSILCLVFSVNSIVWNNSMADVAPAWCDISSRLITASTTGNQTALLCIVRCLYRIVTMKVMNQSSSEVRIDLLINLSLGIGTPLLLLVFQYIVVSHRYVILEDIGCFPAIAVTTLGIPLYRIWPIIIALVSSVYAGLTVYVTIQRRARSRNIIDGQYPQRYWRLLSLCGIGIICALPDALLSLILGFFHITTPYTWNFVHSEFSDILQIPASEWARHTVEQLAVESHRWFPAFYALIFFAFFGLTKEARRCYYLSCLWVIQHLGFYRSTEDARFVRLETS</sequence>
<dbReference type="Proteomes" id="UP000008063">
    <property type="component" value="Unassembled WGS sequence"/>
</dbReference>
<dbReference type="EMBL" id="GL945525">
    <property type="protein sequence ID" value="EGN91923.1"/>
    <property type="molecule type" value="Genomic_DNA"/>
</dbReference>
<keyword evidence="8" id="KW-0675">Receptor</keyword>
<dbReference type="InParanoid" id="F8QIF6"/>
<dbReference type="PANTHER" id="PTHR28097">
    <property type="entry name" value="PHEROMONE A FACTOR RECEPTOR"/>
    <property type="match status" value="1"/>
</dbReference>
<feature type="transmembrane region" description="Helical" evidence="10">
    <location>
        <begin position="168"/>
        <end position="189"/>
    </location>
</feature>
<feature type="transmembrane region" description="Helical" evidence="10">
    <location>
        <begin position="275"/>
        <end position="291"/>
    </location>
</feature>
<evidence type="ECO:0000256" key="10">
    <source>
        <dbReference type="SAM" id="Phobius"/>
    </source>
</evidence>
<feature type="transmembrane region" description="Helical" evidence="10">
    <location>
        <begin position="119"/>
        <end position="139"/>
    </location>
</feature>
<evidence type="ECO:0000256" key="2">
    <source>
        <dbReference type="ARBA" id="ARBA00011085"/>
    </source>
</evidence>
<evidence type="ECO:0000256" key="5">
    <source>
        <dbReference type="ARBA" id="ARBA00022989"/>
    </source>
</evidence>
<evidence type="ECO:0000313" key="12">
    <source>
        <dbReference type="Proteomes" id="UP000008063"/>
    </source>
</evidence>
<proteinExistence type="inferred from homology"/>
<dbReference type="HOGENOM" id="CLU_027592_0_1_1"/>
<evidence type="ECO:0000256" key="7">
    <source>
        <dbReference type="ARBA" id="ARBA00023136"/>
    </source>
</evidence>
<keyword evidence="5 10" id="KW-1133">Transmembrane helix</keyword>
<evidence type="ECO:0000256" key="4">
    <source>
        <dbReference type="ARBA" id="ARBA00022692"/>
    </source>
</evidence>
<dbReference type="GO" id="GO:0004932">
    <property type="term" value="F:mating-type factor pheromone receptor activity"/>
    <property type="evidence" value="ECO:0007669"/>
    <property type="project" value="InterPro"/>
</dbReference>
<dbReference type="Pfam" id="PF02076">
    <property type="entry name" value="STE3"/>
    <property type="match status" value="1"/>
</dbReference>
<evidence type="ECO:0000256" key="6">
    <source>
        <dbReference type="ARBA" id="ARBA00023040"/>
    </source>
</evidence>
<evidence type="ECO:0000256" key="8">
    <source>
        <dbReference type="ARBA" id="ARBA00023170"/>
    </source>
</evidence>
<accession>F8QIF6</accession>
<dbReference type="GO" id="GO:0005886">
    <property type="term" value="C:plasma membrane"/>
    <property type="evidence" value="ECO:0007669"/>
    <property type="project" value="TreeGrafter"/>
</dbReference>
<evidence type="ECO:0000256" key="3">
    <source>
        <dbReference type="ARBA" id="ARBA00022507"/>
    </source>
</evidence>
<evidence type="ECO:0000256" key="9">
    <source>
        <dbReference type="ARBA" id="ARBA00023224"/>
    </source>
</evidence>
<keyword evidence="6" id="KW-0297">G-protein coupled receptor</keyword>
<gene>
    <name evidence="11" type="ORF">SERLA73DRAFT_118020</name>
</gene>
<evidence type="ECO:0000256" key="1">
    <source>
        <dbReference type="ARBA" id="ARBA00004141"/>
    </source>
</evidence>
<dbReference type="CDD" id="cd14966">
    <property type="entry name" value="7tmD_STE3"/>
    <property type="match status" value="1"/>
</dbReference>
<feature type="transmembrane region" description="Helical" evidence="10">
    <location>
        <begin position="80"/>
        <end position="99"/>
    </location>
</feature>
<keyword evidence="3" id="KW-0589">Pheromone response</keyword>
<dbReference type="AlphaFoldDB" id="F8QIF6"/>
<dbReference type="PANTHER" id="PTHR28097:SF1">
    <property type="entry name" value="PHEROMONE A FACTOR RECEPTOR"/>
    <property type="match status" value="1"/>
</dbReference>
<protein>
    <recommendedName>
        <fullName evidence="13">Fungal pheromone STE3G-protein-coupled receptor</fullName>
    </recommendedName>
</protein>
<dbReference type="eggNOG" id="ENOG502S44N">
    <property type="taxonomic scope" value="Eukaryota"/>
</dbReference>
<organism evidence="12">
    <name type="scientific">Serpula lacrymans var. lacrymans (strain S7.3)</name>
    <name type="common">Dry rot fungus</name>
    <dbReference type="NCBI Taxonomy" id="936435"/>
    <lineage>
        <taxon>Eukaryota</taxon>
        <taxon>Fungi</taxon>
        <taxon>Dikarya</taxon>
        <taxon>Basidiomycota</taxon>
        <taxon>Agaricomycotina</taxon>
        <taxon>Agaricomycetes</taxon>
        <taxon>Agaricomycetidae</taxon>
        <taxon>Boletales</taxon>
        <taxon>Coniophorineae</taxon>
        <taxon>Serpulaceae</taxon>
        <taxon>Serpula</taxon>
    </lineage>
</organism>
<evidence type="ECO:0000313" key="11">
    <source>
        <dbReference type="EMBL" id="EGN91923.1"/>
    </source>
</evidence>